<protein>
    <submittedName>
        <fullName evidence="1">Uncharacterized protein</fullName>
    </submittedName>
</protein>
<reference evidence="1 2" key="1">
    <citation type="submission" date="2007-04" db="EMBL/GenBank/DDBJ databases">
        <authorList>
            <person name="Fulton L."/>
            <person name="Clifton S."/>
            <person name="Fulton B."/>
            <person name="Xu J."/>
            <person name="Minx P."/>
            <person name="Pepin K.H."/>
            <person name="Johnson M."/>
            <person name="Thiruvilangam P."/>
            <person name="Bhonagiri V."/>
            <person name="Nash W.E."/>
            <person name="Mardis E.R."/>
            <person name="Wilson R.K."/>
        </authorList>
    </citation>
    <scope>NUCLEOTIDE SEQUENCE [LARGE SCALE GENOMIC DNA]</scope>
    <source>
        <strain evidence="1 2">ATCC 29799</strain>
    </source>
</reference>
<name>A6NSV5_9FIRM</name>
<evidence type="ECO:0000313" key="2">
    <source>
        <dbReference type="Proteomes" id="UP000003639"/>
    </source>
</evidence>
<dbReference type="Proteomes" id="UP000003639">
    <property type="component" value="Unassembled WGS sequence"/>
</dbReference>
<dbReference type="STRING" id="411467.BACCAP_01284"/>
<proteinExistence type="predicted"/>
<gene>
    <name evidence="1" type="ORF">BACCAP_01284</name>
</gene>
<sequence length="43" mass="4813">MQGEGGKRRCRSSLAQNKMQITIAPLFLPGFGIKYLPNSMDEK</sequence>
<dbReference type="AlphaFoldDB" id="A6NSV5"/>
<comment type="caution">
    <text evidence="1">The sequence shown here is derived from an EMBL/GenBank/DDBJ whole genome shotgun (WGS) entry which is preliminary data.</text>
</comment>
<accession>A6NSV5</accession>
<keyword evidence="2" id="KW-1185">Reference proteome</keyword>
<evidence type="ECO:0000313" key="1">
    <source>
        <dbReference type="EMBL" id="EDN00932.1"/>
    </source>
</evidence>
<organism evidence="1 2">
    <name type="scientific">Pseudoflavonifractor capillosus ATCC 29799</name>
    <dbReference type="NCBI Taxonomy" id="411467"/>
    <lineage>
        <taxon>Bacteria</taxon>
        <taxon>Bacillati</taxon>
        <taxon>Bacillota</taxon>
        <taxon>Clostridia</taxon>
        <taxon>Eubacteriales</taxon>
        <taxon>Oscillospiraceae</taxon>
        <taxon>Pseudoflavonifractor</taxon>
    </lineage>
</organism>
<reference evidence="1 2" key="2">
    <citation type="submission" date="2007-06" db="EMBL/GenBank/DDBJ databases">
        <title>Draft genome sequence of Pseudoflavonifractor capillosus ATCC 29799.</title>
        <authorList>
            <person name="Sudarsanam P."/>
            <person name="Ley R."/>
            <person name="Guruge J."/>
            <person name="Turnbaugh P.J."/>
            <person name="Mahowald M."/>
            <person name="Liep D."/>
            <person name="Gordon J."/>
        </authorList>
    </citation>
    <scope>NUCLEOTIDE SEQUENCE [LARGE SCALE GENOMIC DNA]</scope>
    <source>
        <strain evidence="1 2">ATCC 29799</strain>
    </source>
</reference>
<dbReference type="EMBL" id="AAXG02000009">
    <property type="protein sequence ID" value="EDN00932.1"/>
    <property type="molecule type" value="Genomic_DNA"/>
</dbReference>